<keyword evidence="4" id="KW-0449">Lipoprotein</keyword>
<dbReference type="Pfam" id="PF09619">
    <property type="entry name" value="YscW"/>
    <property type="match status" value="1"/>
</dbReference>
<dbReference type="PATRIC" id="fig|69279.3.peg.1971"/>
<dbReference type="RefSeq" id="WP_035025991.1">
    <property type="nucleotide sequence ID" value="NZ_KK073885.1"/>
</dbReference>
<dbReference type="PANTHER" id="PTHR38013:SF1">
    <property type="entry name" value="GLYCOPROTEIN_POLYSACCHARIDE METABOLISM"/>
    <property type="match status" value="1"/>
</dbReference>
<comment type="caution">
    <text evidence="3">The sequence shown here is derived from an EMBL/GenBank/DDBJ whole genome shotgun (WGS) entry which is preliminary data.</text>
</comment>
<sequence>MLKKLILLGLVPLAGAVASTVPSLAADAVLGGEVLYRERIALPDNAVVSVELADVSRADAPAVVIGSREISPAGQVPVKFEIRFDDSAIRPNMTYALQARITVDGELWFINDTHHGVDPLAKEAQTILVKRVVRESDEALHDTDWNLTFIEGFDGLPEPAATLTIGDDGRAHGKGPCNGYFGGVKIDGDRISIGQVGATQMACEPRRMQAEHAYFQSLGKVAGYKLDGDTLTLSDADGKALLRFSR</sequence>
<dbReference type="AlphaFoldDB" id="A0A011URB9"/>
<organism evidence="3 5">
    <name type="scientific">Aquamicrobium defluvii</name>
    <dbReference type="NCBI Taxonomy" id="69279"/>
    <lineage>
        <taxon>Bacteria</taxon>
        <taxon>Pseudomonadati</taxon>
        <taxon>Pseudomonadota</taxon>
        <taxon>Alphaproteobacteria</taxon>
        <taxon>Hyphomicrobiales</taxon>
        <taxon>Phyllobacteriaceae</taxon>
        <taxon>Aquamicrobium</taxon>
    </lineage>
</organism>
<evidence type="ECO:0000259" key="2">
    <source>
        <dbReference type="Pfam" id="PF03724"/>
    </source>
</evidence>
<dbReference type="InterPro" id="IPR053196">
    <property type="entry name" value="Lipoprotein_YbaY-like"/>
</dbReference>
<dbReference type="Pfam" id="PF03724">
    <property type="entry name" value="META"/>
    <property type="match status" value="1"/>
</dbReference>
<dbReference type="eggNOG" id="COG3187">
    <property type="taxonomic scope" value="Bacteria"/>
</dbReference>
<keyword evidence="6" id="KW-1185">Reference proteome</keyword>
<dbReference type="PANTHER" id="PTHR38013">
    <property type="entry name" value="GLYCOPROTEIN/POLYSACCHARIDE METABOLISM"/>
    <property type="match status" value="1"/>
</dbReference>
<dbReference type="Gene3D" id="2.40.128.270">
    <property type="match status" value="1"/>
</dbReference>
<dbReference type="OrthoDB" id="9809132at2"/>
<evidence type="ECO:0000313" key="4">
    <source>
        <dbReference type="EMBL" id="TDR35487.1"/>
    </source>
</evidence>
<gene>
    <name evidence="3" type="ORF">BG36_02850</name>
    <name evidence="4" type="ORF">DES43_109125</name>
</gene>
<feature type="signal peptide" evidence="1">
    <location>
        <begin position="1"/>
        <end position="25"/>
    </location>
</feature>
<dbReference type="InterPro" id="IPR038670">
    <property type="entry name" value="HslJ-like_sf"/>
</dbReference>
<evidence type="ECO:0000313" key="5">
    <source>
        <dbReference type="Proteomes" id="UP000019849"/>
    </source>
</evidence>
<dbReference type="STRING" id="69279.BG36_02850"/>
<dbReference type="HOGENOM" id="CLU_085265_1_0_5"/>
<evidence type="ECO:0000313" key="6">
    <source>
        <dbReference type="Proteomes" id="UP000294958"/>
    </source>
</evidence>
<feature type="chain" id="PRO_5044537855" evidence="1">
    <location>
        <begin position="26"/>
        <end position="246"/>
    </location>
</feature>
<dbReference type="EMBL" id="SNZF01000009">
    <property type="protein sequence ID" value="TDR35487.1"/>
    <property type="molecule type" value="Genomic_DNA"/>
</dbReference>
<keyword evidence="1" id="KW-0732">Signal</keyword>
<feature type="domain" description="DUF306" evidence="2">
    <location>
        <begin position="138"/>
        <end position="244"/>
    </location>
</feature>
<evidence type="ECO:0000313" key="3">
    <source>
        <dbReference type="EMBL" id="EXL08766.1"/>
    </source>
</evidence>
<reference evidence="3 5" key="1">
    <citation type="submission" date="2014-02" db="EMBL/GenBank/DDBJ databases">
        <title>Aquamicrobium defluvii Genome sequencing.</title>
        <authorList>
            <person name="Wang X."/>
        </authorList>
    </citation>
    <scope>NUCLEOTIDE SEQUENCE [LARGE SCALE GENOMIC DNA]</scope>
    <source>
        <strain evidence="3 5">W13Z1</strain>
    </source>
</reference>
<dbReference type="InterPro" id="IPR039366">
    <property type="entry name" value="Pilotin"/>
</dbReference>
<reference evidence="4 6" key="2">
    <citation type="submission" date="2019-03" db="EMBL/GenBank/DDBJ databases">
        <title>Genomic Encyclopedia of Type Strains, Phase IV (KMG-IV): sequencing the most valuable type-strain genomes for metagenomic binning, comparative biology and taxonomic classification.</title>
        <authorList>
            <person name="Goeker M."/>
        </authorList>
    </citation>
    <scope>NUCLEOTIDE SEQUENCE [LARGE SCALE GENOMIC DNA]</scope>
    <source>
        <strain evidence="4 6">DSM 11603</strain>
    </source>
</reference>
<evidence type="ECO:0000256" key="1">
    <source>
        <dbReference type="SAM" id="SignalP"/>
    </source>
</evidence>
<proteinExistence type="predicted"/>
<protein>
    <submittedName>
        <fullName evidence="4">Putative lipoprotein</fullName>
    </submittedName>
</protein>
<name>A0A011URB9_9HYPH</name>
<dbReference type="Proteomes" id="UP000019849">
    <property type="component" value="Unassembled WGS sequence"/>
</dbReference>
<dbReference type="eggNOG" id="COG3126">
    <property type="taxonomic scope" value="Bacteria"/>
</dbReference>
<accession>A0A011URB9</accession>
<dbReference type="InterPro" id="IPR005184">
    <property type="entry name" value="DUF306_Meta_HslJ"/>
</dbReference>
<dbReference type="EMBL" id="JENY01000011">
    <property type="protein sequence ID" value="EXL08766.1"/>
    <property type="molecule type" value="Genomic_DNA"/>
</dbReference>
<dbReference type="Proteomes" id="UP000294958">
    <property type="component" value="Unassembled WGS sequence"/>
</dbReference>